<reference evidence="4" key="1">
    <citation type="journal article" date="2020" name="Genome Biol.">
        <title>Gamete binning: chromosome-level and haplotype-resolved genome assembly enabled by high-throughput single-cell sequencing of gamete genomes.</title>
        <authorList>
            <person name="Campoy J.A."/>
            <person name="Sun H."/>
            <person name="Goel M."/>
            <person name="Jiao W.-B."/>
            <person name="Folz-Donahue K."/>
            <person name="Wang N."/>
            <person name="Rubio M."/>
            <person name="Liu C."/>
            <person name="Kukat C."/>
            <person name="Ruiz D."/>
            <person name="Huettel B."/>
            <person name="Schneeberger K."/>
        </authorList>
    </citation>
    <scope>NUCLEOTIDE SEQUENCE [LARGE SCALE GENOMIC DNA]</scope>
    <source>
        <strain evidence="4">cv. Rojo Pasion</strain>
    </source>
</reference>
<organism evidence="1 3">
    <name type="scientific">Prunus armeniaca</name>
    <name type="common">Apricot</name>
    <name type="synonym">Armeniaca vulgaris</name>
    <dbReference type="NCBI Taxonomy" id="36596"/>
    <lineage>
        <taxon>Eukaryota</taxon>
        <taxon>Viridiplantae</taxon>
        <taxon>Streptophyta</taxon>
        <taxon>Embryophyta</taxon>
        <taxon>Tracheophyta</taxon>
        <taxon>Spermatophyta</taxon>
        <taxon>Magnoliopsida</taxon>
        <taxon>eudicotyledons</taxon>
        <taxon>Gunneridae</taxon>
        <taxon>Pentapetalae</taxon>
        <taxon>rosids</taxon>
        <taxon>fabids</taxon>
        <taxon>Rosales</taxon>
        <taxon>Rosaceae</taxon>
        <taxon>Amygdaloideae</taxon>
        <taxon>Amygdaleae</taxon>
        <taxon>Prunus</taxon>
    </lineage>
</organism>
<dbReference type="Proteomes" id="UP000507222">
    <property type="component" value="Unassembled WGS sequence"/>
</dbReference>
<dbReference type="AlphaFoldDB" id="A0A6J5V0K8"/>
<protein>
    <submittedName>
        <fullName evidence="1">Uncharacterized protein</fullName>
    </submittedName>
</protein>
<evidence type="ECO:0000313" key="4">
    <source>
        <dbReference type="Proteomes" id="UP000507245"/>
    </source>
</evidence>
<name>A0A6J5V0K8_PRUAR</name>
<proteinExistence type="predicted"/>
<evidence type="ECO:0000313" key="2">
    <source>
        <dbReference type="EMBL" id="CAB4312118.1"/>
    </source>
</evidence>
<gene>
    <name evidence="1" type="ORF">CURHAP_LOCUS34990</name>
    <name evidence="2" type="ORF">ORAREDHAP_LOCUS34431</name>
</gene>
<sequence length="62" mass="6936">MIILIVDVNIAVRCGHFVALGAVTDKLLRTRSGKECVPVDHRNRGLAEEDEQCDQSMRSLQQ</sequence>
<accession>A0A6J5V0K8</accession>
<dbReference type="Proteomes" id="UP000507245">
    <property type="component" value="Unassembled WGS sequence"/>
</dbReference>
<dbReference type="EMBL" id="CAEKKB010000006">
    <property type="protein sequence ID" value="CAB4312118.1"/>
    <property type="molecule type" value="Genomic_DNA"/>
</dbReference>
<dbReference type="EMBL" id="CAEKDK010000006">
    <property type="protein sequence ID" value="CAB4281812.1"/>
    <property type="molecule type" value="Genomic_DNA"/>
</dbReference>
<keyword evidence="4" id="KW-1185">Reference proteome</keyword>
<reference evidence="1 3" key="2">
    <citation type="submission" date="2020-05" db="EMBL/GenBank/DDBJ databases">
        <authorList>
            <person name="Campoy J."/>
            <person name="Schneeberger K."/>
            <person name="Spophaly S."/>
        </authorList>
    </citation>
    <scope>NUCLEOTIDE SEQUENCE [LARGE SCALE GENOMIC DNA]</scope>
    <source>
        <strain evidence="1">PruArmRojPasFocal</strain>
    </source>
</reference>
<evidence type="ECO:0000313" key="1">
    <source>
        <dbReference type="EMBL" id="CAB4281812.1"/>
    </source>
</evidence>
<evidence type="ECO:0000313" key="3">
    <source>
        <dbReference type="Proteomes" id="UP000507222"/>
    </source>
</evidence>